<reference evidence="1 2" key="1">
    <citation type="journal article" date="2022" name="Hortic Res">
        <title>A haplotype resolved chromosomal level avocado genome allows analysis of novel avocado genes.</title>
        <authorList>
            <person name="Nath O."/>
            <person name="Fletcher S.J."/>
            <person name="Hayward A."/>
            <person name="Shaw L.M."/>
            <person name="Masouleh A.K."/>
            <person name="Furtado A."/>
            <person name="Henry R.J."/>
            <person name="Mitter N."/>
        </authorList>
    </citation>
    <scope>NUCLEOTIDE SEQUENCE [LARGE SCALE GENOMIC DNA]</scope>
    <source>
        <strain evidence="2">cv. Hass</strain>
    </source>
</reference>
<proteinExistence type="predicted"/>
<evidence type="ECO:0000313" key="2">
    <source>
        <dbReference type="Proteomes" id="UP001234297"/>
    </source>
</evidence>
<comment type="caution">
    <text evidence="1">The sequence shown here is derived from an EMBL/GenBank/DDBJ whole genome shotgun (WGS) entry which is preliminary data.</text>
</comment>
<gene>
    <name evidence="1" type="ORF">MRB53_031585</name>
</gene>
<sequence length="1113" mass="122615">MRNLLSYTRRLHSIPTPTVIASTSEFQGLRQSPCMNIAAHNRSINEFIKSGSLGSAIWLFKEMPDRDVISWNLIINGHARHGFPKQALYLFQEMVSEGIRESASTFSSVLSICADAGFCREGIQVHSRAVFLGHDMNLFVGSAVINLYMQVGFPPLALRMFDELSERSIVTWNLILRGFCELGQSDELLEYFSKMKHDGVDANDITISYLVRGCSNGGFLDQGKQLHCRVIKLGWIPSNIFIANALMDLYSASGCLVDAKRCLESIPVQDVISWNSIVSVHADNGLLEEALEFFYQMQSCGMKYTVRPFLGFLNLSSGTQNLLFGEQIHGLVKKLGFDCGSTHVQSALIHMYGKCNKIQKSFLLFDEIPRRNVECFNAFITSLLHCGLPDDVIDMFGLMVNEALRPDHVTFSVMLKALSSSASASLTGCRLLHCCVIKLGYESNFVVSCSLIDAYSRSGRIEYSLQMFELISCPNVICYTAIIAGYARNGLGRRGLEMFESLIEKGLKPDAVTFLSVLTGCDHSGLVEEGRSVFESMKIVHGVNPDRRHHSCMVNLLGRAGLLEEAKQMLEVAPFKGDSVMWSSLLGSCRVHGNEKVGKIAAETLMNLEPEDPTSHLQVSMFYKEIGDSENLEEVRELIAVKKMRRAIGYSLVETLLPVSADFIFFGYMGVHGAQENTDHILMPGEFESWNVEEGDEMVEEAFDFPTWTSESGGRFLVNVDSFGAVGDGISDDTQAFRSTWVKACSIDRAVFLVPKGRSYLVNATRFKGPCAERLIVHIAGTIIAPGEPKDWDPKNPRIWLYFSRLNEVIFQGGGLITGSGTKWWESSCKTNKSNPCSQAPTALTLDLSTGVTVRDLKLKDSQQMHFAISRSEAVRVSDLQIEAPFDSPNTDGIHISESTNVVVQNCKIGTGDDCISISNGTSNMRMKNIDCGPGHGISIGSLGKDNSTAIVTSIVLDTAILRETANGVRIKSWQGGSGYARAVRFENVKMINVANPIIIDQFYCDSTTPCQNQTSAVKISQVMFRNISGTSKTPKAMKFACSDTVPCSNIVLANINLEKENGTTETFCNCAMGFDYGTVNPSAECLHDTACDGSNRTKAAGWESTNYIHTEL</sequence>
<organism evidence="1 2">
    <name type="scientific">Persea americana</name>
    <name type="common">Avocado</name>
    <dbReference type="NCBI Taxonomy" id="3435"/>
    <lineage>
        <taxon>Eukaryota</taxon>
        <taxon>Viridiplantae</taxon>
        <taxon>Streptophyta</taxon>
        <taxon>Embryophyta</taxon>
        <taxon>Tracheophyta</taxon>
        <taxon>Spermatophyta</taxon>
        <taxon>Magnoliopsida</taxon>
        <taxon>Magnoliidae</taxon>
        <taxon>Laurales</taxon>
        <taxon>Lauraceae</taxon>
        <taxon>Persea</taxon>
    </lineage>
</organism>
<protein>
    <submittedName>
        <fullName evidence="1">Uncharacterized protein</fullName>
    </submittedName>
</protein>
<accession>A0ACC2KPJ3</accession>
<name>A0ACC2KPJ3_PERAE</name>
<evidence type="ECO:0000313" key="1">
    <source>
        <dbReference type="EMBL" id="KAJ8623056.1"/>
    </source>
</evidence>
<dbReference type="EMBL" id="CM056818">
    <property type="protein sequence ID" value="KAJ8623056.1"/>
    <property type="molecule type" value="Genomic_DNA"/>
</dbReference>
<dbReference type="Proteomes" id="UP001234297">
    <property type="component" value="Chromosome 10"/>
</dbReference>
<keyword evidence="2" id="KW-1185">Reference proteome</keyword>